<dbReference type="Gene3D" id="2.120.10.30">
    <property type="entry name" value="TolB, C-terminal domain"/>
    <property type="match status" value="1"/>
</dbReference>
<accession>A0A7L7LFQ0</accession>
<dbReference type="NCBIfam" id="NF033206">
    <property type="entry name" value="ScyE_fam"/>
    <property type="match status" value="1"/>
</dbReference>
<dbReference type="EMBL" id="CP055153">
    <property type="protein sequence ID" value="QMU31345.1"/>
    <property type="molecule type" value="Genomic_DNA"/>
</dbReference>
<name>A0A7L7LFQ0_9BACT</name>
<feature type="signal peptide" evidence="1">
    <location>
        <begin position="1"/>
        <end position="19"/>
    </location>
</feature>
<dbReference type="InterPro" id="IPR011042">
    <property type="entry name" value="6-blade_b-propeller_TolB-like"/>
</dbReference>
<reference evidence="2 3" key="1">
    <citation type="submission" date="2020-08" db="EMBL/GenBank/DDBJ databases">
        <title>Adhaeribacter dokdonensis sp. nov., isolated from the rhizosphere of Elymus tsukushiensis, a plant native to the Dokdo Islands, Republic of Korea.</title>
        <authorList>
            <person name="Ghim S.Y."/>
        </authorList>
    </citation>
    <scope>NUCLEOTIDE SEQUENCE [LARGE SCALE GENOMIC DNA]</scope>
    <source>
        <strain evidence="2 3">KUDC8001</strain>
    </source>
</reference>
<organism evidence="2 3">
    <name type="scientific">Adhaeribacter radiodurans</name>
    <dbReference type="NCBI Taxonomy" id="2745197"/>
    <lineage>
        <taxon>Bacteria</taxon>
        <taxon>Pseudomonadati</taxon>
        <taxon>Bacteroidota</taxon>
        <taxon>Cytophagia</taxon>
        <taxon>Cytophagales</taxon>
        <taxon>Hymenobacteraceae</taxon>
        <taxon>Adhaeribacter</taxon>
    </lineage>
</organism>
<evidence type="ECO:0000313" key="2">
    <source>
        <dbReference type="EMBL" id="QMU31345.1"/>
    </source>
</evidence>
<gene>
    <name evidence="2" type="ORF">HUW48_26415</name>
</gene>
<dbReference type="SUPFAM" id="SSF63829">
    <property type="entry name" value="Calcium-dependent phosphotriesterase"/>
    <property type="match status" value="1"/>
</dbReference>
<dbReference type="AlphaFoldDB" id="A0A7L7LFQ0"/>
<protein>
    <submittedName>
        <fullName evidence="2">ScyD/ScyE family protein</fullName>
    </submittedName>
</protein>
<dbReference type="RefSeq" id="WP_182413781.1">
    <property type="nucleotide sequence ID" value="NZ_CP055153.1"/>
</dbReference>
<sequence>MRTKITFLLSLLLLLGTTACEEFYEIVDELKPKPPKVKDFVSGLNSPIGIEADAAGQLWVTEAGTGNTPTGTSDGQVSLITPEGKVYPVAKGFSSFKSSEGVVNGLNHLILKDGMLWVLHGIEGRLYKLDVSTFQPGDAPKQAKDLEYEDLGKFILGYDFKDETNESNIYNITVGPDDDFYIADAAANAIIRRDAESGELSVFAEVPAIAGTGSGELPDAQSVPTAIAYDGERFLVSTFTGFPFPAKKAVIYELDLQGNVSVYQSGFSNLTDLKLGTDRHPVVVEYSNFTGQGFAPDAGSFIFASRRKNVTLLNNLNFPTSIERSGLKTYYILYNTGGKIQRAVF</sequence>
<feature type="chain" id="PRO_5029652924" evidence="1">
    <location>
        <begin position="20"/>
        <end position="345"/>
    </location>
</feature>
<dbReference type="InterPro" id="IPR048031">
    <property type="entry name" value="ScyD/ScyE-like"/>
</dbReference>
<proteinExistence type="predicted"/>
<keyword evidence="3" id="KW-1185">Reference proteome</keyword>
<evidence type="ECO:0000256" key="1">
    <source>
        <dbReference type="SAM" id="SignalP"/>
    </source>
</evidence>
<keyword evidence="1" id="KW-0732">Signal</keyword>
<evidence type="ECO:0000313" key="3">
    <source>
        <dbReference type="Proteomes" id="UP000514509"/>
    </source>
</evidence>
<dbReference type="PROSITE" id="PS51257">
    <property type="entry name" value="PROKAR_LIPOPROTEIN"/>
    <property type="match status" value="1"/>
</dbReference>
<dbReference type="KEGG" id="add:HUW48_26415"/>
<dbReference type="Proteomes" id="UP000514509">
    <property type="component" value="Chromosome"/>
</dbReference>